<name>A0A9X2E4Z9_9NOCA</name>
<reference evidence="1" key="1">
    <citation type="submission" date="2022-06" db="EMBL/GenBank/DDBJ databases">
        <title>Novel species in genus nocardia.</title>
        <authorList>
            <person name="Li F."/>
        </authorList>
    </citation>
    <scope>NUCLEOTIDE SEQUENCE</scope>
    <source>
        <strain evidence="1">CDC141</strain>
    </source>
</reference>
<sequence>MSLSDKGWSGAIGRYRVIGPTSREDRPDILLVDTNVAIDIERFYFGTLRNQDHRTDLRALLLAFPWRDTTTATVDVEYGTAICESAWRRDGTFNAPATRRMRHALDRVLRDWGIEETRYAFAQRYPPERRDKLWRRGLPLPDPATEATYPLGALLGPYATLLYTCYLDRTRRRWRSRGRMWPMRQLIAWARDEFGALCTYEIALARDIFLAVGGRTNAARKTLKLRSAHEVKVPRRIPCLVGDLVGRFVSVDHHGDGRRCARPVVEIAESVCNADPAGRRDPDKVATILRLKYEHNWTHSRIAEHVEPLNAEQENLSGHQGMITGRE</sequence>
<keyword evidence="2" id="KW-1185">Reference proteome</keyword>
<dbReference type="AlphaFoldDB" id="A0A9X2E4Z9"/>
<dbReference type="EMBL" id="JAMRXG010000005">
    <property type="protein sequence ID" value="MCM6774402.1"/>
    <property type="molecule type" value="Genomic_DNA"/>
</dbReference>
<evidence type="ECO:0000313" key="1">
    <source>
        <dbReference type="EMBL" id="MCM6774402.1"/>
    </source>
</evidence>
<organism evidence="1 2">
    <name type="scientific">Nocardia pulmonis</name>
    <dbReference type="NCBI Taxonomy" id="2951408"/>
    <lineage>
        <taxon>Bacteria</taxon>
        <taxon>Bacillati</taxon>
        <taxon>Actinomycetota</taxon>
        <taxon>Actinomycetes</taxon>
        <taxon>Mycobacteriales</taxon>
        <taxon>Nocardiaceae</taxon>
        <taxon>Nocardia</taxon>
    </lineage>
</organism>
<dbReference type="Proteomes" id="UP001139157">
    <property type="component" value="Unassembled WGS sequence"/>
</dbReference>
<proteinExistence type="predicted"/>
<evidence type="ECO:0000313" key="2">
    <source>
        <dbReference type="Proteomes" id="UP001139157"/>
    </source>
</evidence>
<protein>
    <submittedName>
        <fullName evidence="1">Uncharacterized protein</fullName>
    </submittedName>
</protein>
<comment type="caution">
    <text evidence="1">The sequence shown here is derived from an EMBL/GenBank/DDBJ whole genome shotgun (WGS) entry which is preliminary data.</text>
</comment>
<accession>A0A9X2E4Z9</accession>
<gene>
    <name evidence="1" type="ORF">NDR86_13035</name>
</gene>
<dbReference type="RefSeq" id="WP_251911958.1">
    <property type="nucleotide sequence ID" value="NZ_JAMRXG010000005.1"/>
</dbReference>